<feature type="signal peptide" evidence="1">
    <location>
        <begin position="1"/>
        <end position="22"/>
    </location>
</feature>
<dbReference type="OrthoDB" id="262293at2"/>
<feature type="chain" id="PRO_5022874526" description="HEAT repeat domain-containing protein" evidence="1">
    <location>
        <begin position="23"/>
        <end position="634"/>
    </location>
</feature>
<evidence type="ECO:0000256" key="1">
    <source>
        <dbReference type="SAM" id="SignalP"/>
    </source>
</evidence>
<gene>
    <name evidence="2" type="ORF">OJF2_58170</name>
</gene>
<name>A0A5B9WBH1_9BACT</name>
<dbReference type="AlphaFoldDB" id="A0A5B9WBH1"/>
<dbReference type="KEGG" id="agv:OJF2_58170"/>
<dbReference type="Proteomes" id="UP000324233">
    <property type="component" value="Chromosome"/>
</dbReference>
<evidence type="ECO:0008006" key="4">
    <source>
        <dbReference type="Google" id="ProtNLM"/>
    </source>
</evidence>
<accession>A0A5B9WBH1</accession>
<dbReference type="RefSeq" id="WP_148596818.1">
    <property type="nucleotide sequence ID" value="NZ_CP042997.1"/>
</dbReference>
<protein>
    <recommendedName>
        <fullName evidence="4">HEAT repeat domain-containing protein</fullName>
    </recommendedName>
</protein>
<keyword evidence="3" id="KW-1185">Reference proteome</keyword>
<organism evidence="2 3">
    <name type="scientific">Aquisphaera giovannonii</name>
    <dbReference type="NCBI Taxonomy" id="406548"/>
    <lineage>
        <taxon>Bacteria</taxon>
        <taxon>Pseudomonadati</taxon>
        <taxon>Planctomycetota</taxon>
        <taxon>Planctomycetia</taxon>
        <taxon>Isosphaerales</taxon>
        <taxon>Isosphaeraceae</taxon>
        <taxon>Aquisphaera</taxon>
    </lineage>
</organism>
<evidence type="ECO:0000313" key="3">
    <source>
        <dbReference type="Proteomes" id="UP000324233"/>
    </source>
</evidence>
<dbReference type="EMBL" id="CP042997">
    <property type="protein sequence ID" value="QEH37230.1"/>
    <property type="molecule type" value="Genomic_DNA"/>
</dbReference>
<keyword evidence="1" id="KW-0732">Signal</keyword>
<sequence precursor="true">MIPLKRQAAGLTFLCALGAALAIAPTTRPLGTAAEAKPPAAADPGPGLVVHEWGTFLGMNGSDGTSLDGMYHEEHALPPFVHARSRDQLRIPSIFTKGETPVIYFYTDKPQAVQVAVGFPKGVWTQWYPQARRVVPTLAEQAQAAGKVGGGRICWNVDVIPRTMAEEALRRQSADAPRVPETSADALWTFARDVDAAYVRTQDVARTPAVPEYERFLFYRGLGEARLPVTIDAGAGGTLAVQADPTVADGIRDVFVLRVEDGRATYRHIPRLDPGASASGVIPSMDDARPVEEFTKAIADHLAARLAAAGLYEKEARAMVNTWTASYFKTEGIRALFVLPQTWTDAFIPMGITPRPEKLVRVMVGRLELLSKERERRAEVAVEGLTSPDATTREDAYRFLRDQGRYAEPIIRRVMRTTESEDVRLACRRLLTTELVTELRSAVHNAADGTPMAAGGLETRAQLARLLREIGQDQEAKAHGVAILNELEARRTKALLEVRLGEIANPPDEIRAAALEGSGVDRSAAAAYEACIRQRSASYRDKLDPANSAWFRDWWVGRGYAKSLRRAGSAEATAAALEASLAPGAPALGLADERTARMELAYLYAELGRADRVDALWASVQDRPSVAMQPDAPR</sequence>
<evidence type="ECO:0000313" key="2">
    <source>
        <dbReference type="EMBL" id="QEH37230.1"/>
    </source>
</evidence>
<reference evidence="2 3" key="1">
    <citation type="submission" date="2019-08" db="EMBL/GenBank/DDBJ databases">
        <title>Deep-cultivation of Planctomycetes and their phenomic and genomic characterization uncovers novel biology.</title>
        <authorList>
            <person name="Wiegand S."/>
            <person name="Jogler M."/>
            <person name="Boedeker C."/>
            <person name="Pinto D."/>
            <person name="Vollmers J."/>
            <person name="Rivas-Marin E."/>
            <person name="Kohn T."/>
            <person name="Peeters S.H."/>
            <person name="Heuer A."/>
            <person name="Rast P."/>
            <person name="Oberbeckmann S."/>
            <person name="Bunk B."/>
            <person name="Jeske O."/>
            <person name="Meyerdierks A."/>
            <person name="Storesund J.E."/>
            <person name="Kallscheuer N."/>
            <person name="Luecker S."/>
            <person name="Lage O.M."/>
            <person name="Pohl T."/>
            <person name="Merkel B.J."/>
            <person name="Hornburger P."/>
            <person name="Mueller R.-W."/>
            <person name="Bruemmer F."/>
            <person name="Labrenz M."/>
            <person name="Spormann A.M."/>
            <person name="Op den Camp H."/>
            <person name="Overmann J."/>
            <person name="Amann R."/>
            <person name="Jetten M.S.M."/>
            <person name="Mascher T."/>
            <person name="Medema M.H."/>
            <person name="Devos D.P."/>
            <person name="Kaster A.-K."/>
            <person name="Ovreas L."/>
            <person name="Rohde M."/>
            <person name="Galperin M.Y."/>
            <person name="Jogler C."/>
        </authorList>
    </citation>
    <scope>NUCLEOTIDE SEQUENCE [LARGE SCALE GENOMIC DNA]</scope>
    <source>
        <strain evidence="2 3">OJF2</strain>
    </source>
</reference>
<proteinExistence type="predicted"/>